<name>A0A7Y0SCR7_VIBPH</name>
<dbReference type="GO" id="GO:0016787">
    <property type="term" value="F:hydrolase activity"/>
    <property type="evidence" value="ECO:0007669"/>
    <property type="project" value="InterPro"/>
</dbReference>
<dbReference type="InterPro" id="IPR006179">
    <property type="entry name" value="5_nucleotidase/apyrase"/>
</dbReference>
<reference evidence="1 2" key="1">
    <citation type="submission" date="2020-04" db="EMBL/GenBank/DDBJ databases">
        <title>Whole-genome sequencing of Vibrio spp. from China reveals different genetic environments of blaCTX-M-14 among diverse lineages.</title>
        <authorList>
            <person name="Zheng Z."/>
            <person name="Ye L."/>
            <person name="Chen S."/>
        </authorList>
    </citation>
    <scope>NUCLEOTIDE SEQUENCE [LARGE SCALE GENOMIC DNA]</scope>
    <source>
        <strain evidence="1 2">Vb0574</strain>
    </source>
</reference>
<dbReference type="Gene3D" id="3.60.21.10">
    <property type="match status" value="1"/>
</dbReference>
<accession>A0A7Y0SCR7</accession>
<dbReference type="SUPFAM" id="SSF56300">
    <property type="entry name" value="Metallo-dependent phosphatases"/>
    <property type="match status" value="1"/>
</dbReference>
<dbReference type="InterPro" id="IPR029052">
    <property type="entry name" value="Metallo-depent_PP-like"/>
</dbReference>
<organism evidence="1 2">
    <name type="scientific">Vibrio parahaemolyticus</name>
    <dbReference type="NCBI Taxonomy" id="670"/>
    <lineage>
        <taxon>Bacteria</taxon>
        <taxon>Pseudomonadati</taxon>
        <taxon>Pseudomonadota</taxon>
        <taxon>Gammaproteobacteria</taxon>
        <taxon>Vibrionales</taxon>
        <taxon>Vibrionaceae</taxon>
        <taxon>Vibrio</taxon>
    </lineage>
</organism>
<dbReference type="AlphaFoldDB" id="A0A7Y0SCR7"/>
<evidence type="ECO:0000313" key="2">
    <source>
        <dbReference type="Proteomes" id="UP000555836"/>
    </source>
</evidence>
<dbReference type="GO" id="GO:0030288">
    <property type="term" value="C:outer membrane-bounded periplasmic space"/>
    <property type="evidence" value="ECO:0007669"/>
    <property type="project" value="TreeGrafter"/>
</dbReference>
<dbReference type="PANTHER" id="PTHR11575:SF6">
    <property type="entry name" value="2',3'-CYCLIC-NUCLEOTIDE 2'-PHOSPHODIESTERASE_3'-NUCLEOTIDASE"/>
    <property type="match status" value="1"/>
</dbReference>
<feature type="non-terminal residue" evidence="1">
    <location>
        <position position="92"/>
    </location>
</feature>
<dbReference type="Proteomes" id="UP000555836">
    <property type="component" value="Unassembled WGS sequence"/>
</dbReference>
<dbReference type="PANTHER" id="PTHR11575">
    <property type="entry name" value="5'-NUCLEOTIDASE-RELATED"/>
    <property type="match status" value="1"/>
</dbReference>
<gene>
    <name evidence="1" type="ORF">HKB21_33630</name>
</gene>
<dbReference type="GO" id="GO:0009166">
    <property type="term" value="P:nucleotide catabolic process"/>
    <property type="evidence" value="ECO:0007669"/>
    <property type="project" value="InterPro"/>
</dbReference>
<feature type="non-terminal residue" evidence="1">
    <location>
        <position position="1"/>
    </location>
</feature>
<protein>
    <submittedName>
        <fullName evidence="1">Bifunctional metallophosphatase/5'-nucleotidase</fullName>
    </submittedName>
</protein>
<evidence type="ECO:0000313" key="1">
    <source>
        <dbReference type="EMBL" id="NMU30554.1"/>
    </source>
</evidence>
<proteinExistence type="predicted"/>
<comment type="caution">
    <text evidence="1">The sequence shown here is derived from an EMBL/GenBank/DDBJ whole genome shotgun (WGS) entry which is preliminary data.</text>
</comment>
<dbReference type="EMBL" id="JABCLD010002545">
    <property type="protein sequence ID" value="NMU30554.1"/>
    <property type="molecule type" value="Genomic_DNA"/>
</dbReference>
<sequence length="92" mass="10491">ESMNSLGFDVWVPGNHEFNFERSFIDRNLNHFNGAVLSSNIKWESNDVNYIRAFQMFEVEGVKVAVVGLTPSNVPNWEASAPDHFKGLKFEN</sequence>